<sequence length="200" mass="21808">MASKQRDSTVRVDRSLVAVPRYKLEKIQRMERRRHMARDTGKSVLYLAGVGAVVALIANLDDLKQSKEAKDHWWLVPIAALVVGYMLKKRGHPYAAAVLAVGGALFALAYAGQSKQAQAQPAQQQVPPLPAPKQQALPGKKETGSPLGHAAPINMLPTPDGGLWVQAPDGQIVRISREQLAPVNQFAQRFMHSPAFRRAA</sequence>
<feature type="transmembrane region" description="Helical" evidence="2">
    <location>
        <begin position="94"/>
        <end position="112"/>
    </location>
</feature>
<feature type="transmembrane region" description="Helical" evidence="2">
    <location>
        <begin position="43"/>
        <end position="60"/>
    </location>
</feature>
<evidence type="ECO:0000256" key="2">
    <source>
        <dbReference type="SAM" id="Phobius"/>
    </source>
</evidence>
<keyword evidence="4" id="KW-1185">Reference proteome</keyword>
<reference evidence="3 4" key="1">
    <citation type="submission" date="2019-10" db="EMBL/GenBank/DDBJ databases">
        <title>A soil myxobacterium in the family Polyangiaceae.</title>
        <authorList>
            <person name="Li Y."/>
            <person name="Wang J."/>
        </authorList>
    </citation>
    <scope>NUCLEOTIDE SEQUENCE [LARGE SCALE GENOMIC DNA]</scope>
    <source>
        <strain evidence="3 4">DSM 14734</strain>
    </source>
</reference>
<dbReference type="EMBL" id="WJIE01000033">
    <property type="protein sequence ID" value="MRG98475.1"/>
    <property type="molecule type" value="Genomic_DNA"/>
</dbReference>
<dbReference type="AlphaFoldDB" id="A0A6N7Q6Y1"/>
<accession>A0A6N7Q6Y1</accession>
<gene>
    <name evidence="3" type="ORF">GF068_42160</name>
</gene>
<name>A0A6N7Q6Y1_9BACT</name>
<keyword evidence="2" id="KW-0472">Membrane</keyword>
<organism evidence="3 4">
    <name type="scientific">Polyangium spumosum</name>
    <dbReference type="NCBI Taxonomy" id="889282"/>
    <lineage>
        <taxon>Bacteria</taxon>
        <taxon>Pseudomonadati</taxon>
        <taxon>Myxococcota</taxon>
        <taxon>Polyangia</taxon>
        <taxon>Polyangiales</taxon>
        <taxon>Polyangiaceae</taxon>
        <taxon>Polyangium</taxon>
    </lineage>
</organism>
<protein>
    <submittedName>
        <fullName evidence="3">Uncharacterized protein</fullName>
    </submittedName>
</protein>
<comment type="caution">
    <text evidence="3">The sequence shown here is derived from an EMBL/GenBank/DDBJ whole genome shotgun (WGS) entry which is preliminary data.</text>
</comment>
<feature type="compositionally biased region" description="Low complexity" evidence="1">
    <location>
        <begin position="119"/>
        <end position="138"/>
    </location>
</feature>
<dbReference type="RefSeq" id="WP_153825244.1">
    <property type="nucleotide sequence ID" value="NZ_WJIE01000033.1"/>
</dbReference>
<evidence type="ECO:0000313" key="4">
    <source>
        <dbReference type="Proteomes" id="UP000440224"/>
    </source>
</evidence>
<keyword evidence="2" id="KW-1133">Transmembrane helix</keyword>
<evidence type="ECO:0000313" key="3">
    <source>
        <dbReference type="EMBL" id="MRG98475.1"/>
    </source>
</evidence>
<evidence type="ECO:0000256" key="1">
    <source>
        <dbReference type="SAM" id="MobiDB-lite"/>
    </source>
</evidence>
<dbReference type="Proteomes" id="UP000440224">
    <property type="component" value="Unassembled WGS sequence"/>
</dbReference>
<feature type="region of interest" description="Disordered" evidence="1">
    <location>
        <begin position="119"/>
        <end position="149"/>
    </location>
</feature>
<keyword evidence="2" id="KW-0812">Transmembrane</keyword>
<proteinExistence type="predicted"/>